<organism evidence="1 2">
    <name type="scientific">Vallitalea maricola</name>
    <dbReference type="NCBI Taxonomy" id="3074433"/>
    <lineage>
        <taxon>Bacteria</taxon>
        <taxon>Bacillati</taxon>
        <taxon>Bacillota</taxon>
        <taxon>Clostridia</taxon>
        <taxon>Lachnospirales</taxon>
        <taxon>Vallitaleaceae</taxon>
        <taxon>Vallitalea</taxon>
    </lineage>
</organism>
<dbReference type="Proteomes" id="UP001374599">
    <property type="component" value="Unassembled WGS sequence"/>
</dbReference>
<protein>
    <submittedName>
        <fullName evidence="1">Electron transfer flavoprotein subunit beta/FixA family protein</fullName>
    </submittedName>
</protein>
<dbReference type="EMBL" id="BTPU01000027">
    <property type="protein sequence ID" value="GMQ62536.1"/>
    <property type="molecule type" value="Genomic_DNA"/>
</dbReference>
<accession>A0ACB5UIF4</accession>
<evidence type="ECO:0000313" key="1">
    <source>
        <dbReference type="EMBL" id="GMQ62536.1"/>
    </source>
</evidence>
<proteinExistence type="predicted"/>
<reference evidence="1" key="1">
    <citation type="submission" date="2023-09" db="EMBL/GenBank/DDBJ databases">
        <title>Vallitalea sediminicola and Vallitalea maricola sp. nov., anaerobic bacteria isolated from marine sediment.</title>
        <authorList>
            <person name="Hirano S."/>
            <person name="Maeda A."/>
            <person name="Terahara T."/>
            <person name="Mori K."/>
            <person name="Hamada M."/>
            <person name="Matsumoto R."/>
            <person name="Kobayashi T."/>
        </authorList>
    </citation>
    <scope>NUCLEOTIDE SEQUENCE</scope>
    <source>
        <strain evidence="1">AN17-2</strain>
    </source>
</reference>
<gene>
    <name evidence="1" type="ORF">AN2V17_17680</name>
</gene>
<evidence type="ECO:0000313" key="2">
    <source>
        <dbReference type="Proteomes" id="UP001374599"/>
    </source>
</evidence>
<sequence>MKIAVCVKQVPNSQDKGMDFQTGNLDRKILGVTTNPYDLVAVETALRVKEHLTDSRLDVFTMGPTRAEKTIRECYALGADGGYLISDKAFSGSDVLATAYTIAKSIEGVDDYDLIICGKQTTDGDTGQVGASISVRLDIPYIGNVVEIVKVNQDYVIVKQDLGTKVQTVKCPLPCLMAVEKDIYVPRLASLKLKIQAKKKEVFPLRFNDNYDQNSIGAKGSPTKVRKVYTKKVTEKSNVLNVSVKDAKKIIYDGLGIKNDEK</sequence>
<name>A0ACB5UIF4_9FIRM</name>
<keyword evidence="2" id="KW-1185">Reference proteome</keyword>
<comment type="caution">
    <text evidence="1">The sequence shown here is derived from an EMBL/GenBank/DDBJ whole genome shotgun (WGS) entry which is preliminary data.</text>
</comment>